<evidence type="ECO:0000256" key="1">
    <source>
        <dbReference type="ARBA" id="ARBA00000830"/>
    </source>
</evidence>
<dbReference type="SUPFAM" id="SSF56784">
    <property type="entry name" value="HAD-like"/>
    <property type="match status" value="1"/>
</dbReference>
<dbReference type="InterPro" id="IPR041492">
    <property type="entry name" value="HAD_2"/>
</dbReference>
<protein>
    <recommendedName>
        <fullName evidence="4">phosphoglycolate phosphatase</fullName>
        <ecNumber evidence="4">3.1.3.18</ecNumber>
    </recommendedName>
</protein>
<comment type="pathway">
    <text evidence="2">Organic acid metabolism; glycolate biosynthesis; glycolate from 2-phosphoglycolate: step 1/1.</text>
</comment>
<dbReference type="EC" id="3.1.3.18" evidence="4"/>
<name>A0A5B8XD46_9RICK</name>
<evidence type="ECO:0000313" key="5">
    <source>
        <dbReference type="EMBL" id="QED23299.1"/>
    </source>
</evidence>
<comment type="catalytic activity">
    <reaction evidence="1">
        <text>2-phosphoglycolate + H2O = glycolate + phosphate</text>
        <dbReference type="Rhea" id="RHEA:14369"/>
        <dbReference type="ChEBI" id="CHEBI:15377"/>
        <dbReference type="ChEBI" id="CHEBI:29805"/>
        <dbReference type="ChEBI" id="CHEBI:43474"/>
        <dbReference type="ChEBI" id="CHEBI:58033"/>
        <dbReference type="EC" id="3.1.3.18"/>
    </reaction>
</comment>
<organism evidence="5 6">
    <name type="scientific">Candidatus Deianiraea vastatrix</name>
    <dbReference type="NCBI Taxonomy" id="2163644"/>
    <lineage>
        <taxon>Bacteria</taxon>
        <taxon>Pseudomonadati</taxon>
        <taxon>Pseudomonadota</taxon>
        <taxon>Alphaproteobacteria</taxon>
        <taxon>Rickettsiales</taxon>
        <taxon>Candidatus Deianiraeaceae</taxon>
        <taxon>Candidatus Deianiraea</taxon>
    </lineage>
</organism>
<dbReference type="InterPro" id="IPR050155">
    <property type="entry name" value="HAD-like_hydrolase_sf"/>
</dbReference>
<evidence type="ECO:0000256" key="3">
    <source>
        <dbReference type="ARBA" id="ARBA00006171"/>
    </source>
</evidence>
<evidence type="ECO:0000256" key="2">
    <source>
        <dbReference type="ARBA" id="ARBA00004818"/>
    </source>
</evidence>
<sequence length="226" mass="25737">MQKQHLKLPKLIIYDWDNTLADTADVITRVINRLRADCSKSPLSTSEILSSTGDPDCDWVIELFGKYSNENADKYIEYYNEENFGFEAQLLLGAKDLVEKAAKLNIKQGVVTNKESVIAHGECAELGMRDNFLDFVGRCDVENKKPSPDGVIKIVDQYKKMFNDFIEKDDIWFVGDTMIDMACAGNYGCPGLFVGMPEWITDKYKDYIYFIGNLHNISDLLDELSR</sequence>
<evidence type="ECO:0000313" key="6">
    <source>
        <dbReference type="Proteomes" id="UP000321934"/>
    </source>
</evidence>
<proteinExistence type="inferred from homology"/>
<comment type="similarity">
    <text evidence="3">Belongs to the HAD-like hydrolase superfamily. CbbY/CbbZ/Gph/YieH family.</text>
</comment>
<dbReference type="OrthoDB" id="9782449at2"/>
<dbReference type="GO" id="GO:0006281">
    <property type="term" value="P:DNA repair"/>
    <property type="evidence" value="ECO:0007669"/>
    <property type="project" value="TreeGrafter"/>
</dbReference>
<dbReference type="Proteomes" id="UP000321934">
    <property type="component" value="Chromosome"/>
</dbReference>
<dbReference type="InterPro" id="IPR036412">
    <property type="entry name" value="HAD-like_sf"/>
</dbReference>
<reference evidence="5 6" key="1">
    <citation type="journal article" date="2019" name="ISME J.">
        <title>Deianiraea, an extracellular bacterium associated with the ciliate Paramecium, suggests an alternative scenario for the evolution of Rickettsiales.</title>
        <authorList>
            <person name="Castelli M."/>
            <person name="Sabaneyeva E."/>
            <person name="Lanzoni O."/>
            <person name="Lebedeva N."/>
            <person name="Floriano A.M."/>
            <person name="Gaiarsa S."/>
            <person name="Benken K."/>
            <person name="Modeo L."/>
            <person name="Bandi C."/>
            <person name="Potekhin A."/>
            <person name="Sassera D."/>
            <person name="Petroni G."/>
        </authorList>
    </citation>
    <scope>NUCLEOTIDE SEQUENCE [LARGE SCALE GENOMIC DNA]</scope>
    <source>
        <strain evidence="5">CyL4-1</strain>
    </source>
</reference>
<dbReference type="PANTHER" id="PTHR43434">
    <property type="entry name" value="PHOSPHOGLYCOLATE PHOSPHATASE"/>
    <property type="match status" value="1"/>
</dbReference>
<gene>
    <name evidence="5" type="ORF">Deia_00502</name>
</gene>
<dbReference type="GO" id="GO:0005829">
    <property type="term" value="C:cytosol"/>
    <property type="evidence" value="ECO:0007669"/>
    <property type="project" value="TreeGrafter"/>
</dbReference>
<dbReference type="GO" id="GO:0008967">
    <property type="term" value="F:phosphoglycolate phosphatase activity"/>
    <property type="evidence" value="ECO:0007669"/>
    <property type="project" value="UniProtKB-EC"/>
</dbReference>
<dbReference type="Gene3D" id="3.40.50.1000">
    <property type="entry name" value="HAD superfamily/HAD-like"/>
    <property type="match status" value="1"/>
</dbReference>
<evidence type="ECO:0000256" key="4">
    <source>
        <dbReference type="ARBA" id="ARBA00013078"/>
    </source>
</evidence>
<dbReference type="InterPro" id="IPR023214">
    <property type="entry name" value="HAD_sf"/>
</dbReference>
<dbReference type="RefSeq" id="WP_146820579.1">
    <property type="nucleotide sequence ID" value="NZ_CP029077.1"/>
</dbReference>
<dbReference type="EMBL" id="CP029077">
    <property type="protein sequence ID" value="QED23299.1"/>
    <property type="molecule type" value="Genomic_DNA"/>
</dbReference>
<keyword evidence="6" id="KW-1185">Reference proteome</keyword>
<dbReference type="AlphaFoldDB" id="A0A5B8XD46"/>
<dbReference type="PANTHER" id="PTHR43434:SF1">
    <property type="entry name" value="PHOSPHOGLYCOLATE PHOSPHATASE"/>
    <property type="match status" value="1"/>
</dbReference>
<dbReference type="Gene3D" id="1.10.150.730">
    <property type="match status" value="1"/>
</dbReference>
<accession>A0A5B8XD46</accession>
<dbReference type="SFLD" id="SFLDG01129">
    <property type="entry name" value="C1.5:_HAD__Beta-PGM__Phosphata"/>
    <property type="match status" value="1"/>
</dbReference>
<dbReference type="SFLD" id="SFLDS00003">
    <property type="entry name" value="Haloacid_Dehalogenase"/>
    <property type="match status" value="1"/>
</dbReference>
<dbReference type="Pfam" id="PF13419">
    <property type="entry name" value="HAD_2"/>
    <property type="match status" value="1"/>
</dbReference>